<dbReference type="RefSeq" id="WP_150891722.1">
    <property type="nucleotide sequence ID" value="NZ_VYUY01000003.1"/>
</dbReference>
<organism evidence="3 4">
    <name type="scientific">Microbacterium caowuchunii</name>
    <dbReference type="NCBI Taxonomy" id="2614638"/>
    <lineage>
        <taxon>Bacteria</taxon>
        <taxon>Bacillati</taxon>
        <taxon>Actinomycetota</taxon>
        <taxon>Actinomycetes</taxon>
        <taxon>Micrococcales</taxon>
        <taxon>Microbacteriaceae</taxon>
        <taxon>Microbacterium</taxon>
    </lineage>
</organism>
<dbReference type="EMBL" id="VYUY01000003">
    <property type="protein sequence ID" value="KAA9135868.1"/>
    <property type="molecule type" value="Genomic_DNA"/>
</dbReference>
<feature type="transmembrane region" description="Helical" evidence="2">
    <location>
        <begin position="105"/>
        <end position="123"/>
    </location>
</feature>
<sequence>MSDEQPPSGPDRDPGARAPQPSGSRPPRLVQPSPGAPPVQIADGYDTPRYAPPPPPRGWGSPRQLPPGPGPAGSGPDPRPRALAITALVLAVVGVLVAFLPVLGFLTGLLLLAGLVCALITLVSPRQGGKGLGIAALVTSVLGGVVAVAVVLISVFFVGLGGLWGMGGESRPAESIPSPPAQDERVYGAAEAPLVLESAAAPLPNDDDVWWYTVIVDNPNADAVFEDALVDLELTNADGGVVAITSDYVSLYPGTSAISGYFLAVPSDAPGTDVTVGLPPAEDGRLLDAEELGALVVSDVQTTTDEIGTTVTGTATVTSAVAPAYPAVTVVARDATGTIIAAQWHPLEPGGDPSSPFEVVFYEPLPTDATVEVYPSL</sequence>
<keyword evidence="2" id="KW-0472">Membrane</keyword>
<name>A0A5N0TNL8_9MICO</name>
<evidence type="ECO:0000313" key="3">
    <source>
        <dbReference type="EMBL" id="KAA9135868.1"/>
    </source>
</evidence>
<dbReference type="AlphaFoldDB" id="A0A5N0TNL8"/>
<feature type="transmembrane region" description="Helical" evidence="2">
    <location>
        <begin position="135"/>
        <end position="164"/>
    </location>
</feature>
<accession>A0A5N0TNL8</accession>
<feature type="region of interest" description="Disordered" evidence="1">
    <location>
        <begin position="1"/>
        <end position="78"/>
    </location>
</feature>
<dbReference type="Proteomes" id="UP000326838">
    <property type="component" value="Unassembled WGS sequence"/>
</dbReference>
<protein>
    <recommendedName>
        <fullName evidence="5">DUF4190 domain-containing protein</fullName>
    </recommendedName>
</protein>
<evidence type="ECO:0008006" key="5">
    <source>
        <dbReference type="Google" id="ProtNLM"/>
    </source>
</evidence>
<gene>
    <name evidence="3" type="ORF">F6B40_01415</name>
</gene>
<comment type="caution">
    <text evidence="3">The sequence shown here is derived from an EMBL/GenBank/DDBJ whole genome shotgun (WGS) entry which is preliminary data.</text>
</comment>
<keyword evidence="2" id="KW-0812">Transmembrane</keyword>
<evidence type="ECO:0000313" key="4">
    <source>
        <dbReference type="Proteomes" id="UP000326838"/>
    </source>
</evidence>
<evidence type="ECO:0000256" key="2">
    <source>
        <dbReference type="SAM" id="Phobius"/>
    </source>
</evidence>
<keyword evidence="4" id="KW-1185">Reference proteome</keyword>
<feature type="transmembrane region" description="Helical" evidence="2">
    <location>
        <begin position="82"/>
        <end position="99"/>
    </location>
</feature>
<proteinExistence type="predicted"/>
<evidence type="ECO:0000256" key="1">
    <source>
        <dbReference type="SAM" id="MobiDB-lite"/>
    </source>
</evidence>
<reference evidence="4" key="1">
    <citation type="submission" date="2019-09" db="EMBL/GenBank/DDBJ databases">
        <title>Mumia zhuanghuii sp. nov. isolated from the intestinal contents of plateau pika (Ochotona curzoniae) in the Qinghai-Tibet plateau of China.</title>
        <authorList>
            <person name="Tian Z."/>
        </authorList>
    </citation>
    <scope>NUCLEOTIDE SEQUENCE [LARGE SCALE GENOMIC DNA]</scope>
    <source>
        <strain evidence="4">L-033</strain>
    </source>
</reference>
<keyword evidence="2" id="KW-1133">Transmembrane helix</keyword>